<evidence type="ECO:0000313" key="1">
    <source>
        <dbReference type="EMBL" id="RYR53387.1"/>
    </source>
</evidence>
<keyword evidence="2" id="KW-1185">Reference proteome</keyword>
<accession>A0A445CR55</accession>
<reference evidence="1 2" key="1">
    <citation type="submission" date="2019-01" db="EMBL/GenBank/DDBJ databases">
        <title>Sequencing of cultivated peanut Arachis hypogaea provides insights into genome evolution and oil improvement.</title>
        <authorList>
            <person name="Chen X."/>
        </authorList>
    </citation>
    <scope>NUCLEOTIDE SEQUENCE [LARGE SCALE GENOMIC DNA]</scope>
    <source>
        <strain evidence="2">cv. Fuhuasheng</strain>
        <tissue evidence="1">Leaves</tissue>
    </source>
</reference>
<proteinExistence type="predicted"/>
<evidence type="ECO:0000313" key="2">
    <source>
        <dbReference type="Proteomes" id="UP000289738"/>
    </source>
</evidence>
<dbReference type="Proteomes" id="UP000289738">
    <property type="component" value="Chromosome A06"/>
</dbReference>
<comment type="caution">
    <text evidence="1">The sequence shown here is derived from an EMBL/GenBank/DDBJ whole genome shotgun (WGS) entry which is preliminary data.</text>
</comment>
<organism evidence="1 2">
    <name type="scientific">Arachis hypogaea</name>
    <name type="common">Peanut</name>
    <dbReference type="NCBI Taxonomy" id="3818"/>
    <lineage>
        <taxon>Eukaryota</taxon>
        <taxon>Viridiplantae</taxon>
        <taxon>Streptophyta</taxon>
        <taxon>Embryophyta</taxon>
        <taxon>Tracheophyta</taxon>
        <taxon>Spermatophyta</taxon>
        <taxon>Magnoliopsida</taxon>
        <taxon>eudicotyledons</taxon>
        <taxon>Gunneridae</taxon>
        <taxon>Pentapetalae</taxon>
        <taxon>rosids</taxon>
        <taxon>fabids</taxon>
        <taxon>Fabales</taxon>
        <taxon>Fabaceae</taxon>
        <taxon>Papilionoideae</taxon>
        <taxon>50 kb inversion clade</taxon>
        <taxon>dalbergioids sensu lato</taxon>
        <taxon>Dalbergieae</taxon>
        <taxon>Pterocarpus clade</taxon>
        <taxon>Arachis</taxon>
    </lineage>
</organism>
<dbReference type="EMBL" id="SDMP01000006">
    <property type="protein sequence ID" value="RYR53387.1"/>
    <property type="molecule type" value="Genomic_DNA"/>
</dbReference>
<gene>
    <name evidence="1" type="ORF">Ahy_A06g028458</name>
</gene>
<sequence length="151" mass="17671">MYLNAICIYAFIYECTRKVKQLVGMKRMETVADATVALTEAYTRCPLHGRQMEHYLHVQRSLDIVSFAANIFLAHVSSTARFLKDDLYLFNFRRKRAQPLNRMTYTYCQTYYAGTFDTYYEKGTKMSFTIISPLYPPHSTVPQPPCFILFI</sequence>
<name>A0A445CR55_ARAHY</name>
<protein>
    <submittedName>
        <fullName evidence="1">Uncharacterized protein</fullName>
    </submittedName>
</protein>
<dbReference type="AlphaFoldDB" id="A0A445CR55"/>